<keyword evidence="1 9" id="KW-0479">Metal-binding</keyword>
<evidence type="ECO:0000313" key="13">
    <source>
        <dbReference type="Proteomes" id="UP000245207"/>
    </source>
</evidence>
<keyword evidence="5 8" id="KW-0238">DNA-binding</keyword>
<dbReference type="Proteomes" id="UP000245207">
    <property type="component" value="Unassembled WGS sequence"/>
</dbReference>
<keyword evidence="7 8" id="KW-0539">Nucleus</keyword>
<dbReference type="GO" id="GO:0005634">
    <property type="term" value="C:nucleus"/>
    <property type="evidence" value="ECO:0007669"/>
    <property type="project" value="UniProtKB-SubCell"/>
</dbReference>
<dbReference type="PANTHER" id="PTHR31992:SF205">
    <property type="entry name" value="DOF ZINC FINGER PROTEIN"/>
    <property type="match status" value="1"/>
</dbReference>
<dbReference type="InterPro" id="IPR003851">
    <property type="entry name" value="Znf_Dof"/>
</dbReference>
<dbReference type="STRING" id="35608.A0A2U1NL98"/>
<evidence type="ECO:0000313" key="12">
    <source>
        <dbReference type="EMBL" id="PWA74283.1"/>
    </source>
</evidence>
<dbReference type="PANTHER" id="PTHR31992">
    <property type="entry name" value="DOF ZINC FINGER PROTEIN DOF1.4-RELATED"/>
    <property type="match status" value="1"/>
</dbReference>
<evidence type="ECO:0000256" key="2">
    <source>
        <dbReference type="ARBA" id="ARBA00022771"/>
    </source>
</evidence>
<name>A0A2U1NL98_ARTAN</name>
<evidence type="ECO:0000256" key="3">
    <source>
        <dbReference type="ARBA" id="ARBA00022833"/>
    </source>
</evidence>
<comment type="subcellular location">
    <subcellularLocation>
        <location evidence="8 9">Nucleus</location>
    </subcellularLocation>
</comment>
<dbReference type="GO" id="GO:0003677">
    <property type="term" value="F:DNA binding"/>
    <property type="evidence" value="ECO:0007669"/>
    <property type="project" value="UniProtKB-UniRule"/>
</dbReference>
<organism evidence="12 13">
    <name type="scientific">Artemisia annua</name>
    <name type="common">Sweet wormwood</name>
    <dbReference type="NCBI Taxonomy" id="35608"/>
    <lineage>
        <taxon>Eukaryota</taxon>
        <taxon>Viridiplantae</taxon>
        <taxon>Streptophyta</taxon>
        <taxon>Embryophyta</taxon>
        <taxon>Tracheophyta</taxon>
        <taxon>Spermatophyta</taxon>
        <taxon>Magnoliopsida</taxon>
        <taxon>eudicotyledons</taxon>
        <taxon>Gunneridae</taxon>
        <taxon>Pentapetalae</taxon>
        <taxon>asterids</taxon>
        <taxon>campanulids</taxon>
        <taxon>Asterales</taxon>
        <taxon>Asteraceae</taxon>
        <taxon>Asteroideae</taxon>
        <taxon>Anthemideae</taxon>
        <taxon>Artemisiinae</taxon>
        <taxon>Artemisia</taxon>
    </lineage>
</organism>
<gene>
    <name evidence="12" type="ORF">CTI12_AA254010</name>
</gene>
<dbReference type="Pfam" id="PF02701">
    <property type="entry name" value="Zn_ribbon_Dof"/>
    <property type="match status" value="1"/>
</dbReference>
<feature type="compositionally biased region" description="Polar residues" evidence="10">
    <location>
        <begin position="87"/>
        <end position="99"/>
    </location>
</feature>
<evidence type="ECO:0000256" key="10">
    <source>
        <dbReference type="SAM" id="MobiDB-lite"/>
    </source>
</evidence>
<keyword evidence="6 9" id="KW-0804">Transcription</keyword>
<feature type="domain" description="Dof-type" evidence="11">
    <location>
        <begin position="30"/>
        <end position="84"/>
    </location>
</feature>
<dbReference type="PROSITE" id="PS01361">
    <property type="entry name" value="ZF_DOF_1"/>
    <property type="match status" value="1"/>
</dbReference>
<comment type="caution">
    <text evidence="12">The sequence shown here is derived from an EMBL/GenBank/DDBJ whole genome shotgun (WGS) entry which is preliminary data.</text>
</comment>
<evidence type="ECO:0000256" key="6">
    <source>
        <dbReference type="ARBA" id="ARBA00023163"/>
    </source>
</evidence>
<comment type="function">
    <text evidence="9">Transcription factor that binds specifically to a 5'-AA[AG]G-3' consensus core sequence.</text>
</comment>
<evidence type="ECO:0000259" key="11">
    <source>
        <dbReference type="PROSITE" id="PS50884"/>
    </source>
</evidence>
<evidence type="ECO:0000256" key="8">
    <source>
        <dbReference type="PROSITE-ProRule" id="PRU00071"/>
    </source>
</evidence>
<dbReference type="PROSITE" id="PS50884">
    <property type="entry name" value="ZF_DOF_2"/>
    <property type="match status" value="1"/>
</dbReference>
<evidence type="ECO:0000256" key="7">
    <source>
        <dbReference type="ARBA" id="ARBA00023242"/>
    </source>
</evidence>
<dbReference type="GO" id="GO:0008270">
    <property type="term" value="F:zinc ion binding"/>
    <property type="evidence" value="ECO:0007669"/>
    <property type="project" value="UniProtKB-KW"/>
</dbReference>
<proteinExistence type="predicted"/>
<keyword evidence="3 9" id="KW-0862">Zinc</keyword>
<dbReference type="OrthoDB" id="1927254at2759"/>
<reference evidence="12 13" key="1">
    <citation type="journal article" date="2018" name="Mol. Plant">
        <title>The genome of Artemisia annua provides insight into the evolution of Asteraceae family and artemisinin biosynthesis.</title>
        <authorList>
            <person name="Shen Q."/>
            <person name="Zhang L."/>
            <person name="Liao Z."/>
            <person name="Wang S."/>
            <person name="Yan T."/>
            <person name="Shi P."/>
            <person name="Liu M."/>
            <person name="Fu X."/>
            <person name="Pan Q."/>
            <person name="Wang Y."/>
            <person name="Lv Z."/>
            <person name="Lu X."/>
            <person name="Zhang F."/>
            <person name="Jiang W."/>
            <person name="Ma Y."/>
            <person name="Chen M."/>
            <person name="Hao X."/>
            <person name="Li L."/>
            <person name="Tang Y."/>
            <person name="Lv G."/>
            <person name="Zhou Y."/>
            <person name="Sun X."/>
            <person name="Brodelius P.E."/>
            <person name="Rose J.K.C."/>
            <person name="Tang K."/>
        </authorList>
    </citation>
    <scope>NUCLEOTIDE SEQUENCE [LARGE SCALE GENOMIC DNA]</scope>
    <source>
        <strain evidence="13">cv. Huhao1</strain>
        <tissue evidence="12">Leaf</tissue>
    </source>
</reference>
<evidence type="ECO:0000256" key="1">
    <source>
        <dbReference type="ARBA" id="ARBA00022723"/>
    </source>
</evidence>
<accession>A0A2U1NL98</accession>
<evidence type="ECO:0000256" key="5">
    <source>
        <dbReference type="ARBA" id="ARBA00023125"/>
    </source>
</evidence>
<dbReference type="InterPro" id="IPR045174">
    <property type="entry name" value="Dof"/>
</dbReference>
<dbReference type="AlphaFoldDB" id="A0A2U1NL98"/>
<protein>
    <recommendedName>
        <fullName evidence="9">Dof zinc finger protein</fullName>
    </recommendedName>
</protein>
<feature type="region of interest" description="Disordered" evidence="10">
    <location>
        <begin position="75"/>
        <end position="99"/>
    </location>
</feature>
<keyword evidence="2 8" id="KW-0863">Zinc-finger</keyword>
<evidence type="ECO:0000256" key="4">
    <source>
        <dbReference type="ARBA" id="ARBA00023015"/>
    </source>
</evidence>
<keyword evidence="13" id="KW-1185">Reference proteome</keyword>
<keyword evidence="4 9" id="KW-0805">Transcription regulation</keyword>
<evidence type="ECO:0000256" key="9">
    <source>
        <dbReference type="RuleBase" id="RU369094"/>
    </source>
</evidence>
<sequence>MQDVQNVGGGVGMLFGGGERRLKAHHHQAVKCPRCDSLNTKFCYYNNYNLSQPRFYCKGCRRYWTNGGVLRNVPVGGGCRKKRSKQKSSVGNSSTSPIATTTCIGRTRVSNKDSENSSSDSLAVTTTPAPFTLTESSFTLFSYQEMRDQCTTNNNMFSEIGTLNSLMTSSSEHSPLEFNPTSDISSFMQQEDETISKVGYSESSNVGVEECGLFDESYWWNNNNDYHQLDYFLP</sequence>
<dbReference type="EMBL" id="PKPP01002591">
    <property type="protein sequence ID" value="PWA74283.1"/>
    <property type="molecule type" value="Genomic_DNA"/>
</dbReference>
<dbReference type="GO" id="GO:0003700">
    <property type="term" value="F:DNA-binding transcription factor activity"/>
    <property type="evidence" value="ECO:0007669"/>
    <property type="project" value="UniProtKB-UniRule"/>
</dbReference>